<dbReference type="NCBIfam" id="TIGR00997">
    <property type="entry name" value="ispZ"/>
    <property type="match status" value="1"/>
</dbReference>
<feature type="transmembrane region" description="Helical" evidence="5">
    <location>
        <begin position="300"/>
        <end position="330"/>
    </location>
</feature>
<feature type="transmembrane region" description="Helical" evidence="5">
    <location>
        <begin position="379"/>
        <end position="401"/>
    </location>
</feature>
<evidence type="ECO:0000256" key="5">
    <source>
        <dbReference type="HAMAP-Rule" id="MF_00189"/>
    </source>
</evidence>
<proteinExistence type="inferred from homology"/>
<dbReference type="Proteomes" id="UP000324282">
    <property type="component" value="Unassembled WGS sequence"/>
</dbReference>
<keyword evidence="5" id="KW-0997">Cell inner membrane</keyword>
<feature type="transmembrane region" description="Helical" evidence="5">
    <location>
        <begin position="342"/>
        <end position="367"/>
    </location>
</feature>
<dbReference type="HAMAP" id="MF_00189">
    <property type="entry name" value="YciB"/>
    <property type="match status" value="1"/>
</dbReference>
<evidence type="ECO:0000256" key="4">
    <source>
        <dbReference type="ARBA" id="ARBA00023136"/>
    </source>
</evidence>
<dbReference type="PANTHER" id="PTHR36917:SF1">
    <property type="entry name" value="INNER MEMBRANE-SPANNING PROTEIN YCIB"/>
    <property type="match status" value="1"/>
</dbReference>
<evidence type="ECO:0000256" key="2">
    <source>
        <dbReference type="ARBA" id="ARBA00022692"/>
    </source>
</evidence>
<dbReference type="Pfam" id="PF04279">
    <property type="entry name" value="IspA"/>
    <property type="match status" value="1"/>
</dbReference>
<comment type="caution">
    <text evidence="6">The sequence shown here is derived from an EMBL/GenBank/DDBJ whole genome shotgun (WGS) entry which is preliminary data.</text>
</comment>
<accession>A0A5S5BIY0</accession>
<organism evidence="6 7">
    <name type="scientific">Stutzerimonas stutzeri</name>
    <name type="common">Pseudomonas stutzeri</name>
    <dbReference type="NCBI Taxonomy" id="316"/>
    <lineage>
        <taxon>Bacteria</taxon>
        <taxon>Pseudomonadati</taxon>
        <taxon>Pseudomonadota</taxon>
        <taxon>Gammaproteobacteria</taxon>
        <taxon>Pseudomonadales</taxon>
        <taxon>Pseudomonadaceae</taxon>
        <taxon>Stutzerimonas</taxon>
    </lineage>
</organism>
<feature type="transmembrane region" description="Helical" evidence="5">
    <location>
        <begin position="407"/>
        <end position="427"/>
    </location>
</feature>
<dbReference type="AlphaFoldDB" id="A0A5S5BIY0"/>
<comment type="similarity">
    <text evidence="5">Belongs to the YciB family.</text>
</comment>
<dbReference type="EMBL" id="VNHQ01000012">
    <property type="protein sequence ID" value="TYP65643.1"/>
    <property type="molecule type" value="Genomic_DNA"/>
</dbReference>
<evidence type="ECO:0000313" key="7">
    <source>
        <dbReference type="Proteomes" id="UP000324282"/>
    </source>
</evidence>
<keyword evidence="2 5" id="KW-0812">Transmembrane</keyword>
<dbReference type="InterPro" id="IPR006008">
    <property type="entry name" value="YciB"/>
</dbReference>
<keyword evidence="1 5" id="KW-1003">Cell membrane</keyword>
<keyword evidence="3 5" id="KW-1133">Transmembrane helix</keyword>
<gene>
    <name evidence="5" type="primary">yciB</name>
    <name evidence="6" type="ORF">A9A72_122781</name>
</gene>
<evidence type="ECO:0000256" key="1">
    <source>
        <dbReference type="ARBA" id="ARBA00022475"/>
    </source>
</evidence>
<dbReference type="PANTHER" id="PTHR36917">
    <property type="entry name" value="INTRACELLULAR SEPTATION PROTEIN A-RELATED"/>
    <property type="match status" value="1"/>
</dbReference>
<name>A0A5S5BIY0_STUST</name>
<comment type="subcellular location">
    <subcellularLocation>
        <location evidence="5">Cell inner membrane</location>
        <topology evidence="5">Multi-pass membrane protein</topology>
    </subcellularLocation>
</comment>
<sequence>MEITADAGHQPELPRQDRQATHLLQRLHTIDHFQRMTSCLGEFAHQSASFTAGEIVLPGMRQTDPGAGVAQGTDGSLKRRPMLLDVPQLAGTEPLAECLGAVAHMPGTHKVIRKMRASRRVAAIPQLLLNCPRTLQRTRHPLGLQALSNRLGTLPAAGVQLANSLLQRNGITAKRVTQHMDGGAIPDTGQLDAIDQPDTQQISSGASIIEPFEGVVISQRKQFDSTRMCSLHQHVRRKHAVRGGAMAMQINNHSGQILQGAWQLTACDRQRQRSCRRPVCQSLRNVLETASGQRSAKSAVCYYAGHICPLACLVKQIIDFVPLLLFFIAYKIEPTTVDIGGFSLGLGGIFSATAVLVVSSVIIYGVIFIHQRRLEKSQWLTLAACLLFGGLTLALHSEAILKWKAPVLNWLFALAFTGSHFIGDKPLIQRMMGHAVSLPAAQWAQLNVAWILFFLVCGFANLFVAFIYPTIWVDFKVFGSLGLTLLFMAGQALYLVRHMRPEPEQS</sequence>
<protein>
    <recommendedName>
        <fullName evidence="5">Inner membrane-spanning protein YciB</fullName>
    </recommendedName>
</protein>
<evidence type="ECO:0000256" key="3">
    <source>
        <dbReference type="ARBA" id="ARBA00022989"/>
    </source>
</evidence>
<comment type="function">
    <text evidence="5">Plays a role in cell envelope biogenesis, maintenance of cell envelope integrity and membrane homeostasis.</text>
</comment>
<reference evidence="6 7" key="1">
    <citation type="submission" date="2019-07" db="EMBL/GenBank/DDBJ databases">
        <title>Deep subsurface shale carbon reservoir microbial communities from Ohio and West Virginia, USA.</title>
        <authorList>
            <person name="Wrighton K."/>
        </authorList>
    </citation>
    <scope>NUCLEOTIDE SEQUENCE [LARGE SCALE GENOMIC DNA]</scope>
    <source>
        <strain evidence="6 7">NP_8Ht</strain>
    </source>
</reference>
<dbReference type="GO" id="GO:0005886">
    <property type="term" value="C:plasma membrane"/>
    <property type="evidence" value="ECO:0007669"/>
    <property type="project" value="UniProtKB-SubCell"/>
</dbReference>
<keyword evidence="4 5" id="KW-0472">Membrane</keyword>
<evidence type="ECO:0000313" key="6">
    <source>
        <dbReference type="EMBL" id="TYP65643.1"/>
    </source>
</evidence>
<feature type="transmembrane region" description="Helical" evidence="5">
    <location>
        <begin position="477"/>
        <end position="496"/>
    </location>
</feature>
<feature type="transmembrane region" description="Helical" evidence="5">
    <location>
        <begin position="448"/>
        <end position="471"/>
    </location>
</feature>